<feature type="signal peptide" evidence="2">
    <location>
        <begin position="1"/>
        <end position="22"/>
    </location>
</feature>
<feature type="chain" id="PRO_5047301321" evidence="2">
    <location>
        <begin position="23"/>
        <end position="353"/>
    </location>
</feature>
<dbReference type="InterPro" id="IPR039448">
    <property type="entry name" value="Beta_helix"/>
</dbReference>
<dbReference type="PANTHER" id="PTHR22990">
    <property type="entry name" value="F-BOX ONLY PROTEIN"/>
    <property type="match status" value="1"/>
</dbReference>
<keyword evidence="1" id="KW-0677">Repeat</keyword>
<comment type="caution">
    <text evidence="4">The sequence shown here is derived from an EMBL/GenBank/DDBJ whole genome shotgun (WGS) entry which is preliminary data.</text>
</comment>
<dbReference type="InterPro" id="IPR051550">
    <property type="entry name" value="SCF-Subunits/Alg-Epimerases"/>
</dbReference>
<dbReference type="Proteomes" id="UP001551189">
    <property type="component" value="Unassembled WGS sequence"/>
</dbReference>
<name>A0ABV3AYG6_9ACTN</name>
<dbReference type="InterPro" id="IPR012334">
    <property type="entry name" value="Pectin_lyas_fold"/>
</dbReference>
<proteinExistence type="predicted"/>
<organism evidence="4 5">
    <name type="scientific">Streptomyces neyagawaensis</name>
    <dbReference type="NCBI Taxonomy" id="42238"/>
    <lineage>
        <taxon>Bacteria</taxon>
        <taxon>Bacillati</taxon>
        <taxon>Actinomycetota</taxon>
        <taxon>Actinomycetes</taxon>
        <taxon>Kitasatosporales</taxon>
        <taxon>Streptomycetaceae</taxon>
        <taxon>Streptomyces</taxon>
    </lineage>
</organism>
<dbReference type="RefSeq" id="WP_359695265.1">
    <property type="nucleotide sequence ID" value="NZ_JBEYXT010000053.1"/>
</dbReference>
<dbReference type="SMART" id="SM00710">
    <property type="entry name" value="PbH1"/>
    <property type="match status" value="7"/>
</dbReference>
<evidence type="ECO:0000313" key="5">
    <source>
        <dbReference type="Proteomes" id="UP001551189"/>
    </source>
</evidence>
<evidence type="ECO:0000256" key="2">
    <source>
        <dbReference type="SAM" id="SignalP"/>
    </source>
</evidence>
<keyword evidence="2" id="KW-0732">Signal</keyword>
<evidence type="ECO:0000256" key="1">
    <source>
        <dbReference type="ARBA" id="ARBA00022737"/>
    </source>
</evidence>
<sequence length="353" mass="36595">MKRSYFASLVCTAAVIGTGLGAAPPVAAHQKIHVVHPGKSIQKAVNSAKPGDTVLLASGTYHESVTVTTPRITLRGMGRGAVIKPAKKKAGNSCAAGGNGICVTGTKARSVDGVTLASLTVTGFTGSGVIATSTDRLTVRHVTATKNGVWGIALERSVRSVLRANTARGNGDAGLFLANTIKAEEGAQDTRGAVIERNRVSENRIGITVRRLRNLTVADNHLTGNCAGVFVVGDENKPRAGALTVRDNLVAQNNKSCPKTARLDALQGSGIVLTGTEDTLVTGNRVMDHAGTSPLSGGIVLWKSFVGTPSERNRIADNVVEGNAPADLINTDTGKDNTFERNSCRASRPAGLC</sequence>
<dbReference type="SUPFAM" id="SSF51126">
    <property type="entry name" value="Pectin lyase-like"/>
    <property type="match status" value="1"/>
</dbReference>
<evidence type="ECO:0000313" key="4">
    <source>
        <dbReference type="EMBL" id="MEU6802229.1"/>
    </source>
</evidence>
<keyword evidence="5" id="KW-1185">Reference proteome</keyword>
<dbReference type="Pfam" id="PF13229">
    <property type="entry name" value="Beta_helix"/>
    <property type="match status" value="1"/>
</dbReference>
<evidence type="ECO:0000259" key="3">
    <source>
        <dbReference type="Pfam" id="PF13229"/>
    </source>
</evidence>
<dbReference type="PANTHER" id="PTHR22990:SF15">
    <property type="entry name" value="F-BOX ONLY PROTEIN 10"/>
    <property type="match status" value="1"/>
</dbReference>
<dbReference type="Gene3D" id="2.160.20.10">
    <property type="entry name" value="Single-stranded right-handed beta-helix, Pectin lyase-like"/>
    <property type="match status" value="1"/>
</dbReference>
<reference evidence="4 5" key="1">
    <citation type="submission" date="2024-06" db="EMBL/GenBank/DDBJ databases">
        <title>The Natural Products Discovery Center: Release of the First 8490 Sequenced Strains for Exploring Actinobacteria Biosynthetic Diversity.</title>
        <authorList>
            <person name="Kalkreuter E."/>
            <person name="Kautsar S.A."/>
            <person name="Yang D."/>
            <person name="Bader C.D."/>
            <person name="Teijaro C.N."/>
            <person name="Fluegel L."/>
            <person name="Davis C.M."/>
            <person name="Simpson J.R."/>
            <person name="Lauterbach L."/>
            <person name="Steele A.D."/>
            <person name="Gui C."/>
            <person name="Meng S."/>
            <person name="Li G."/>
            <person name="Viehrig K."/>
            <person name="Ye F."/>
            <person name="Su P."/>
            <person name="Kiefer A.F."/>
            <person name="Nichols A."/>
            <person name="Cepeda A.J."/>
            <person name="Yan W."/>
            <person name="Fan B."/>
            <person name="Jiang Y."/>
            <person name="Adhikari A."/>
            <person name="Zheng C.-J."/>
            <person name="Schuster L."/>
            <person name="Cowan T.M."/>
            <person name="Smanski M.J."/>
            <person name="Chevrette M.G."/>
            <person name="De Carvalho L.P.S."/>
            <person name="Shen B."/>
        </authorList>
    </citation>
    <scope>NUCLEOTIDE SEQUENCE [LARGE SCALE GENOMIC DNA]</scope>
    <source>
        <strain evidence="4 5">NPDC046851</strain>
    </source>
</reference>
<feature type="domain" description="Right handed beta helix" evidence="3">
    <location>
        <begin position="97"/>
        <end position="236"/>
    </location>
</feature>
<accession>A0ABV3AYG6</accession>
<gene>
    <name evidence="4" type="ORF">ABZ931_14600</name>
</gene>
<protein>
    <submittedName>
        <fullName evidence="4">Right-handed parallel beta-helix repeat-containing protein</fullName>
    </submittedName>
</protein>
<dbReference type="EMBL" id="JBEYXT010000053">
    <property type="protein sequence ID" value="MEU6802229.1"/>
    <property type="molecule type" value="Genomic_DNA"/>
</dbReference>
<dbReference type="InterPro" id="IPR011050">
    <property type="entry name" value="Pectin_lyase_fold/virulence"/>
</dbReference>
<dbReference type="InterPro" id="IPR006626">
    <property type="entry name" value="PbH1"/>
</dbReference>